<protein>
    <submittedName>
        <fullName evidence="6">BTB/POZ domain-containing protein At2g46260-like</fullName>
    </submittedName>
</protein>
<dbReference type="Gene3D" id="1.25.40.420">
    <property type="match status" value="1"/>
</dbReference>
<proteinExistence type="predicted"/>
<dbReference type="PANTHER" id="PTHR46336:SF3">
    <property type="entry name" value="BTB_POZ DOMAIN-CONTAINING PROTEIN POB1"/>
    <property type="match status" value="1"/>
</dbReference>
<dbReference type="Pfam" id="PF00651">
    <property type="entry name" value="BTB"/>
    <property type="match status" value="1"/>
</dbReference>
<dbReference type="PANTHER" id="PTHR46336">
    <property type="entry name" value="OS02G0260700 PROTEIN"/>
    <property type="match status" value="1"/>
</dbReference>
<comment type="function">
    <text evidence="1">May act as a substrate-specific adapter of an E3 ubiquitin-protein ligase complex (CUL3-RBX1-BTB) which mediates the ubiquitination and subsequent proteasomal degradation of target proteins.</text>
</comment>
<sequence length="526" mass="60135">MKMNLQERGKSPVLAFADTTKCDCYLKIEVEPDARALACSLKDMDQEQNDLDSAENDSDDSDYQKRPDSNKIEEPIKTEVDESTEDDSDDSDNQKFPDFNKMDEPAKTGDENVHDNLGCDDMDGSACTGKLCHISSIILKAKSQYFYKLFKNADQSSQEKVVSLRIKASDASANTSIFIFSQTEVPAFLKLLEFMHGTTTPSTWKPSELAHMLMVADKFEVKSCLNECIAELKHQCRTLGKELLRFPLAAVEVVLSSDGLEVESEDDVFKFVFKWIKSNYDNHEILEQRFEILNSRLAPLIRYQYMSANYIEKMTTKYRIEDTSKFMSEGLDRGLEYKKSSPDWESGTTGMSTDEQVVERAYKRKPVKVVIHHQQHKTCTIYLSFTQDECVRLSRSPPAHSESFHFDKGVFVLTAARRTLRDGCCCFGLSVQIELAPSDDHYMCMASFRSKKNYLSLLNPTHVWGLSVQSWKPEVYEDLFSVPWDKFMEADSPYFVDGMLDLIVEITAIDLPRIIISRSTLQMLMR</sequence>
<keyword evidence="5" id="KW-1185">Reference proteome</keyword>
<dbReference type="InterPro" id="IPR011333">
    <property type="entry name" value="SKP1/BTB/POZ_sf"/>
</dbReference>
<dbReference type="Proteomes" id="UP000228380">
    <property type="component" value="Chromosome 1"/>
</dbReference>
<organism evidence="5 6">
    <name type="scientific">Phoenix dactylifera</name>
    <name type="common">Date palm</name>
    <dbReference type="NCBI Taxonomy" id="42345"/>
    <lineage>
        <taxon>Eukaryota</taxon>
        <taxon>Viridiplantae</taxon>
        <taxon>Streptophyta</taxon>
        <taxon>Embryophyta</taxon>
        <taxon>Tracheophyta</taxon>
        <taxon>Spermatophyta</taxon>
        <taxon>Magnoliopsida</taxon>
        <taxon>Liliopsida</taxon>
        <taxon>Arecaceae</taxon>
        <taxon>Coryphoideae</taxon>
        <taxon>Phoeniceae</taxon>
        <taxon>Phoenix</taxon>
    </lineage>
</organism>
<dbReference type="GeneID" id="103713297"/>
<reference evidence="6" key="2">
    <citation type="submission" date="2025-08" db="UniProtKB">
        <authorList>
            <consortium name="RefSeq"/>
        </authorList>
    </citation>
    <scope>IDENTIFICATION</scope>
    <source>
        <tissue evidence="6">Young leaves</tissue>
    </source>
</reference>
<reference evidence="5" key="1">
    <citation type="journal article" date="2019" name="Nat. Commun.">
        <title>Genome-wide association mapping of date palm fruit traits.</title>
        <authorList>
            <person name="Hazzouri K.M."/>
            <person name="Gros-Balthazard M."/>
            <person name="Flowers J.M."/>
            <person name="Copetti D."/>
            <person name="Lemansour A."/>
            <person name="Lebrun M."/>
            <person name="Masmoudi K."/>
            <person name="Ferrand S."/>
            <person name="Dhar M.I."/>
            <person name="Fresquez Z.A."/>
            <person name="Rosas U."/>
            <person name="Zhang J."/>
            <person name="Talag J."/>
            <person name="Lee S."/>
            <person name="Kudrna D."/>
            <person name="Powell R.F."/>
            <person name="Leitch I.J."/>
            <person name="Krueger R.R."/>
            <person name="Wing R.A."/>
            <person name="Amiri K.M.A."/>
            <person name="Purugganan M.D."/>
        </authorList>
    </citation>
    <scope>NUCLEOTIDE SEQUENCE [LARGE SCALE GENOMIC DNA]</scope>
    <source>
        <strain evidence="5">cv. Khalas</strain>
    </source>
</reference>
<evidence type="ECO:0000256" key="2">
    <source>
        <dbReference type="ARBA" id="ARBA00004906"/>
    </source>
</evidence>
<evidence type="ECO:0000313" key="5">
    <source>
        <dbReference type="Proteomes" id="UP000228380"/>
    </source>
</evidence>
<dbReference type="SMART" id="SM00225">
    <property type="entry name" value="BTB"/>
    <property type="match status" value="1"/>
</dbReference>
<dbReference type="CDD" id="cd18186">
    <property type="entry name" value="BTB_POZ_ZBTB_KLHL-like"/>
    <property type="match status" value="1"/>
</dbReference>
<feature type="compositionally biased region" description="Acidic residues" evidence="3">
    <location>
        <begin position="81"/>
        <end position="91"/>
    </location>
</feature>
<dbReference type="KEGG" id="pda:103713297"/>
<dbReference type="InterPro" id="IPR045890">
    <property type="entry name" value="POB1-like"/>
</dbReference>
<feature type="compositionally biased region" description="Acidic residues" evidence="3">
    <location>
        <begin position="46"/>
        <end position="61"/>
    </location>
</feature>
<dbReference type="SMART" id="SM00875">
    <property type="entry name" value="BACK"/>
    <property type="match status" value="1"/>
</dbReference>
<dbReference type="AlphaFoldDB" id="A0A8B7CFS6"/>
<feature type="compositionally biased region" description="Basic and acidic residues" evidence="3">
    <location>
        <begin position="92"/>
        <end position="113"/>
    </location>
</feature>
<dbReference type="InterPro" id="IPR011705">
    <property type="entry name" value="BACK"/>
</dbReference>
<gene>
    <name evidence="6" type="primary">LOC103713297</name>
</gene>
<dbReference type="OrthoDB" id="45365at2759"/>
<comment type="pathway">
    <text evidence="2">Protein modification; protein ubiquitination.</text>
</comment>
<feature type="compositionally biased region" description="Basic and acidic residues" evidence="3">
    <location>
        <begin position="62"/>
        <end position="80"/>
    </location>
</feature>
<feature type="region of interest" description="Disordered" evidence="3">
    <location>
        <begin position="46"/>
        <end position="113"/>
    </location>
</feature>
<dbReference type="RefSeq" id="XP_008798396.2">
    <property type="nucleotide sequence ID" value="XM_008800174.2"/>
</dbReference>
<name>A0A8B7CFS6_PHODC</name>
<dbReference type="PROSITE" id="PS50097">
    <property type="entry name" value="BTB"/>
    <property type="match status" value="1"/>
</dbReference>
<accession>A0A8B7CFS6</accession>
<feature type="domain" description="BTB" evidence="4">
    <location>
        <begin position="119"/>
        <end position="196"/>
    </location>
</feature>
<evidence type="ECO:0000256" key="3">
    <source>
        <dbReference type="SAM" id="MobiDB-lite"/>
    </source>
</evidence>
<dbReference type="Gene3D" id="3.30.710.10">
    <property type="entry name" value="Potassium Channel Kv1.1, Chain A"/>
    <property type="match status" value="1"/>
</dbReference>
<dbReference type="SUPFAM" id="SSF54695">
    <property type="entry name" value="POZ domain"/>
    <property type="match status" value="1"/>
</dbReference>
<dbReference type="InterPro" id="IPR000210">
    <property type="entry name" value="BTB/POZ_dom"/>
</dbReference>
<evidence type="ECO:0000256" key="1">
    <source>
        <dbReference type="ARBA" id="ARBA00002668"/>
    </source>
</evidence>
<evidence type="ECO:0000259" key="4">
    <source>
        <dbReference type="PROSITE" id="PS50097"/>
    </source>
</evidence>
<evidence type="ECO:0000313" key="6">
    <source>
        <dbReference type="RefSeq" id="XP_008798396.2"/>
    </source>
</evidence>